<feature type="compositionally biased region" description="Low complexity" evidence="11">
    <location>
        <begin position="163"/>
        <end position="180"/>
    </location>
</feature>
<reference evidence="12" key="1">
    <citation type="journal article" date="2019" name="Plant J.">
        <title>Chlorella vulgaris genome assembly and annotation reveals the molecular basis for metabolic acclimation to high light conditions.</title>
        <authorList>
            <person name="Cecchin M."/>
            <person name="Marcolungo L."/>
            <person name="Rossato M."/>
            <person name="Girolomoni L."/>
            <person name="Cosentino E."/>
            <person name="Cuine S."/>
            <person name="Li-Beisson Y."/>
            <person name="Delledonne M."/>
            <person name="Ballottari M."/>
        </authorList>
    </citation>
    <scope>NUCLEOTIDE SEQUENCE</scope>
    <source>
        <strain evidence="12">211/11P</strain>
    </source>
</reference>
<dbReference type="Pfam" id="PF01112">
    <property type="entry name" value="Asparaginase_2"/>
    <property type="match status" value="1"/>
</dbReference>
<evidence type="ECO:0000256" key="11">
    <source>
        <dbReference type="SAM" id="MobiDB-lite"/>
    </source>
</evidence>
<dbReference type="AlphaFoldDB" id="A0A9D4TSF7"/>
<evidence type="ECO:0000256" key="9">
    <source>
        <dbReference type="PIRSR" id="PIRSR600246-2"/>
    </source>
</evidence>
<keyword evidence="13" id="KW-1185">Reference proteome</keyword>
<comment type="similarity">
    <text evidence="2">Belongs to the Ntn-hydrolase family.</text>
</comment>
<proteinExistence type="inferred from homology"/>
<evidence type="ECO:0000313" key="13">
    <source>
        <dbReference type="Proteomes" id="UP001055712"/>
    </source>
</evidence>
<evidence type="ECO:0000256" key="7">
    <source>
        <dbReference type="ARBA" id="ARBA00022813"/>
    </source>
</evidence>
<evidence type="ECO:0000256" key="5">
    <source>
        <dbReference type="ARBA" id="ARBA00022670"/>
    </source>
</evidence>
<dbReference type="CDD" id="cd04513">
    <property type="entry name" value="Glycosylasparaginase"/>
    <property type="match status" value="1"/>
</dbReference>
<comment type="caution">
    <text evidence="12">The sequence shown here is derived from an EMBL/GenBank/DDBJ whole genome shotgun (WGS) entry which is preliminary data.</text>
</comment>
<feature type="active site" description="Nucleophile" evidence="8">
    <location>
        <position position="192"/>
    </location>
</feature>
<evidence type="ECO:0000256" key="8">
    <source>
        <dbReference type="PIRSR" id="PIRSR600246-1"/>
    </source>
</evidence>
<feature type="site" description="Cleavage; by autolysis" evidence="10">
    <location>
        <begin position="191"/>
        <end position="192"/>
    </location>
</feature>
<feature type="binding site" evidence="9">
    <location>
        <begin position="243"/>
        <end position="246"/>
    </location>
    <ligand>
        <name>substrate</name>
    </ligand>
</feature>
<dbReference type="GO" id="GO:0005737">
    <property type="term" value="C:cytoplasm"/>
    <property type="evidence" value="ECO:0007669"/>
    <property type="project" value="TreeGrafter"/>
</dbReference>
<dbReference type="PANTHER" id="PTHR10188:SF6">
    <property type="entry name" value="N(4)-(BETA-N-ACETYLGLUCOSAMINYL)-L-ASPARAGINASE"/>
    <property type="match status" value="1"/>
</dbReference>
<dbReference type="GO" id="GO:0006508">
    <property type="term" value="P:proteolysis"/>
    <property type="evidence" value="ECO:0007669"/>
    <property type="project" value="UniProtKB-KW"/>
</dbReference>
<sequence>MVINTWAGPCFGAATAAAWETLAAGGSALDAVEKGCTRAEELQCDRTVGFGGSPDESGETTLDAMVFDGDSMRAGAVADLRRIKAATSAARLVMDHTRHSLLAGEGASRFAMLMGLPSGSLATSESRMMWSKWRLDRCQPNFWHNVSPDPAFFCGPYRPAQQAQQQAQRQELADQQQIQQHRWPSRHEGHDTIAMVAIQAGGSTAAAASSNGATHKVPGRVGDGAIPGGGAYADSAVGGCGATGDGDVHLRFLPCYQVVESMRQGLSPTQAAEDAVRRIVKHVPAFVGALVAVSKDGRHGGAAHGWQFVYSVASGASGGVVETVEINPIDSSSSMEQR</sequence>
<dbReference type="FunFam" id="3.60.20.30:FF:000003">
    <property type="entry name" value="N(4)-(Beta-N-acetylglucosaminyl)-L-asparaginase isoform X1"/>
    <property type="match status" value="1"/>
</dbReference>
<dbReference type="InterPro" id="IPR000246">
    <property type="entry name" value="Peptidase_T2"/>
</dbReference>
<evidence type="ECO:0000256" key="3">
    <source>
        <dbReference type="ARBA" id="ARBA00011601"/>
    </source>
</evidence>
<reference evidence="12" key="2">
    <citation type="submission" date="2020-11" db="EMBL/GenBank/DDBJ databases">
        <authorList>
            <person name="Cecchin M."/>
            <person name="Marcolungo L."/>
            <person name="Rossato M."/>
            <person name="Girolomoni L."/>
            <person name="Cosentino E."/>
            <person name="Cuine S."/>
            <person name="Li-Beisson Y."/>
            <person name="Delledonne M."/>
            <person name="Ballottari M."/>
        </authorList>
    </citation>
    <scope>NUCLEOTIDE SEQUENCE</scope>
    <source>
        <strain evidence="12">211/11P</strain>
        <tissue evidence="12">Whole cell</tissue>
    </source>
</reference>
<evidence type="ECO:0000313" key="12">
    <source>
        <dbReference type="EMBL" id="KAI3433452.1"/>
    </source>
</evidence>
<comment type="catalytic activity">
    <reaction evidence="1">
        <text>Cleavage of a beta-linked Asp residue from the N-terminus of a polypeptide.</text>
        <dbReference type="EC" id="3.4.19.5"/>
    </reaction>
</comment>
<dbReference type="OrthoDB" id="513563at2759"/>
<evidence type="ECO:0000256" key="4">
    <source>
        <dbReference type="ARBA" id="ARBA00012879"/>
    </source>
</evidence>
<organism evidence="12 13">
    <name type="scientific">Chlorella vulgaris</name>
    <name type="common">Green alga</name>
    <dbReference type="NCBI Taxonomy" id="3077"/>
    <lineage>
        <taxon>Eukaryota</taxon>
        <taxon>Viridiplantae</taxon>
        <taxon>Chlorophyta</taxon>
        <taxon>core chlorophytes</taxon>
        <taxon>Trebouxiophyceae</taxon>
        <taxon>Chlorellales</taxon>
        <taxon>Chlorellaceae</taxon>
        <taxon>Chlorella clade</taxon>
        <taxon>Chlorella</taxon>
    </lineage>
</organism>
<protein>
    <recommendedName>
        <fullName evidence="4">beta-aspartyl-peptidase</fullName>
        <ecNumber evidence="4">3.4.19.5</ecNumber>
    </recommendedName>
</protein>
<dbReference type="EC" id="3.4.19.5" evidence="4"/>
<accession>A0A9D4TSF7</accession>
<dbReference type="Gene3D" id="3.60.20.30">
    <property type="entry name" value="(Glycosyl)asparaginase"/>
    <property type="match status" value="1"/>
</dbReference>
<keyword evidence="6" id="KW-0378">Hydrolase</keyword>
<keyword evidence="5" id="KW-0645">Protease</keyword>
<dbReference type="GO" id="GO:0003948">
    <property type="term" value="F:N4-(beta-N-acetylglucosaminyl)-L-asparaginase activity"/>
    <property type="evidence" value="ECO:0007669"/>
    <property type="project" value="TreeGrafter"/>
</dbReference>
<comment type="subunit">
    <text evidence="3">Heterotetramer of two alpha and two beta chains arranged as a dimer of alpha/beta heterodimers.</text>
</comment>
<evidence type="ECO:0000256" key="6">
    <source>
        <dbReference type="ARBA" id="ARBA00022801"/>
    </source>
</evidence>
<dbReference type="SUPFAM" id="SSF56235">
    <property type="entry name" value="N-terminal nucleophile aminohydrolases (Ntn hydrolases)"/>
    <property type="match status" value="1"/>
</dbReference>
<evidence type="ECO:0000256" key="2">
    <source>
        <dbReference type="ARBA" id="ARBA00010872"/>
    </source>
</evidence>
<evidence type="ECO:0000256" key="1">
    <source>
        <dbReference type="ARBA" id="ARBA00000306"/>
    </source>
</evidence>
<evidence type="ECO:0000256" key="10">
    <source>
        <dbReference type="PIRSR" id="PIRSR600246-3"/>
    </source>
</evidence>
<dbReference type="InterPro" id="IPR029055">
    <property type="entry name" value="Ntn_hydrolases_N"/>
</dbReference>
<gene>
    <name evidence="12" type="ORF">D9Q98_003265</name>
</gene>
<feature type="binding site" evidence="9">
    <location>
        <begin position="220"/>
        <end position="223"/>
    </location>
    <ligand>
        <name>substrate</name>
    </ligand>
</feature>
<dbReference type="Proteomes" id="UP001055712">
    <property type="component" value="Unassembled WGS sequence"/>
</dbReference>
<dbReference type="EMBL" id="SIDB01000004">
    <property type="protein sequence ID" value="KAI3433452.1"/>
    <property type="molecule type" value="Genomic_DNA"/>
</dbReference>
<name>A0A9D4TSF7_CHLVU</name>
<dbReference type="GO" id="GO:0008798">
    <property type="term" value="F:beta-aspartyl-peptidase activity"/>
    <property type="evidence" value="ECO:0007669"/>
    <property type="project" value="UniProtKB-EC"/>
</dbReference>
<feature type="region of interest" description="Disordered" evidence="11">
    <location>
        <begin position="163"/>
        <end position="186"/>
    </location>
</feature>
<dbReference type="PANTHER" id="PTHR10188">
    <property type="entry name" value="L-ASPARAGINASE"/>
    <property type="match status" value="1"/>
</dbReference>
<keyword evidence="7" id="KW-0068">Autocatalytic cleavage</keyword>